<feature type="signal peptide" evidence="1">
    <location>
        <begin position="1"/>
        <end position="18"/>
    </location>
</feature>
<reference evidence="2" key="1">
    <citation type="submission" date="2022-11" db="EMBL/GenBank/DDBJ databases">
        <title>Dyadobacter pollutisoli sp. nov., isolated from plastic dumped soil.</title>
        <authorList>
            <person name="Kim J.M."/>
            <person name="Kim K.R."/>
            <person name="Lee J.K."/>
            <person name="Hao L."/>
            <person name="Jeon C.O."/>
        </authorList>
    </citation>
    <scope>NUCLEOTIDE SEQUENCE</scope>
    <source>
        <strain evidence="2">U1</strain>
    </source>
</reference>
<evidence type="ECO:0008006" key="4">
    <source>
        <dbReference type="Google" id="ProtNLM"/>
    </source>
</evidence>
<dbReference type="EMBL" id="CP112998">
    <property type="protein sequence ID" value="WAC12402.1"/>
    <property type="molecule type" value="Genomic_DNA"/>
</dbReference>
<dbReference type="AlphaFoldDB" id="A0A9E8NDP0"/>
<dbReference type="PROSITE" id="PS51257">
    <property type="entry name" value="PROKAR_LIPOPROTEIN"/>
    <property type="match status" value="1"/>
</dbReference>
<feature type="chain" id="PRO_5039284742" description="Lipocalin-like domain-containing protein" evidence="1">
    <location>
        <begin position="19"/>
        <end position="249"/>
    </location>
</feature>
<name>A0A9E8NDP0_9BACT</name>
<evidence type="ECO:0000313" key="2">
    <source>
        <dbReference type="EMBL" id="WAC12402.1"/>
    </source>
</evidence>
<evidence type="ECO:0000313" key="3">
    <source>
        <dbReference type="Proteomes" id="UP001164653"/>
    </source>
</evidence>
<keyword evidence="3" id="KW-1185">Reference proteome</keyword>
<organism evidence="2 3">
    <name type="scientific">Dyadobacter pollutisoli</name>
    <dbReference type="NCBI Taxonomy" id="2910158"/>
    <lineage>
        <taxon>Bacteria</taxon>
        <taxon>Pseudomonadati</taxon>
        <taxon>Bacteroidota</taxon>
        <taxon>Cytophagia</taxon>
        <taxon>Cytophagales</taxon>
        <taxon>Spirosomataceae</taxon>
        <taxon>Dyadobacter</taxon>
    </lineage>
</organism>
<proteinExistence type="predicted"/>
<evidence type="ECO:0000256" key="1">
    <source>
        <dbReference type="SAM" id="SignalP"/>
    </source>
</evidence>
<dbReference type="KEGG" id="dpf:ON006_00275"/>
<accession>A0A9E8NDP0</accession>
<dbReference type="RefSeq" id="WP_244824702.1">
    <property type="nucleotide sequence ID" value="NZ_CP112998.1"/>
</dbReference>
<dbReference type="Proteomes" id="UP001164653">
    <property type="component" value="Chromosome"/>
</dbReference>
<protein>
    <recommendedName>
        <fullName evidence="4">Lipocalin-like domain-containing protein</fullName>
    </recommendedName>
</protein>
<gene>
    <name evidence="2" type="ORF">ON006_00275</name>
</gene>
<sequence length="249" mass="27622">MKKAISTVLQILVVFALATSCSKDHELPDPDDLSGNEKLQTDILGKWIVETSSGRTMTDNAFLEFLSDSSFIIYSITDTTVTGTFKVTSNTEISLANFGTMSEIKITQDKISFKLAFSGKWLAISAVKSTLVDASDKTKLLSRSWSLTTDESGAILLDNDLGADKATVLISASGTYFAQFLSKGHAVESAMGNWKWHSTKTDRFVYWEDGEPINEETNYMIIRELTKDILKTTDPQPDGTFEYFVYIPD</sequence>
<keyword evidence="1" id="KW-0732">Signal</keyword>